<sequence length="89" mass="8717">MKTTFLMSAALVGVVSLVSAVQAQDMSGQQNAQPVSGATSASTNTSPNASPGTSGYGGVSGSNSASGSLTRLGWATCGHMPQCNPDSGH</sequence>
<feature type="region of interest" description="Disordered" evidence="1">
    <location>
        <begin position="24"/>
        <end position="65"/>
    </location>
</feature>
<protein>
    <submittedName>
        <fullName evidence="3">Uncharacterized protein</fullName>
    </submittedName>
</protein>
<evidence type="ECO:0000313" key="4">
    <source>
        <dbReference type="Proteomes" id="UP000295722"/>
    </source>
</evidence>
<accession>A0A4R5M9B2</accession>
<name>A0A4R5M9B2_9BURK</name>
<dbReference type="Proteomes" id="UP000295722">
    <property type="component" value="Unassembled WGS sequence"/>
</dbReference>
<dbReference type="EMBL" id="SMRP01000006">
    <property type="protein sequence ID" value="TDG23199.1"/>
    <property type="molecule type" value="Genomic_DNA"/>
</dbReference>
<organism evidence="3 4">
    <name type="scientific">Paraburkholderia silviterrae</name>
    <dbReference type="NCBI Taxonomy" id="2528715"/>
    <lineage>
        <taxon>Bacteria</taxon>
        <taxon>Pseudomonadati</taxon>
        <taxon>Pseudomonadota</taxon>
        <taxon>Betaproteobacteria</taxon>
        <taxon>Burkholderiales</taxon>
        <taxon>Burkholderiaceae</taxon>
        <taxon>Paraburkholderia</taxon>
    </lineage>
</organism>
<feature type="compositionally biased region" description="Polar residues" evidence="1">
    <location>
        <begin position="24"/>
        <end position="37"/>
    </location>
</feature>
<gene>
    <name evidence="3" type="ORF">EYW47_14785</name>
</gene>
<keyword evidence="2" id="KW-0732">Signal</keyword>
<evidence type="ECO:0000256" key="2">
    <source>
        <dbReference type="SAM" id="SignalP"/>
    </source>
</evidence>
<comment type="caution">
    <text evidence="3">The sequence shown here is derived from an EMBL/GenBank/DDBJ whole genome shotgun (WGS) entry which is preliminary data.</text>
</comment>
<evidence type="ECO:0000256" key="1">
    <source>
        <dbReference type="SAM" id="MobiDB-lite"/>
    </source>
</evidence>
<feature type="chain" id="PRO_5020841072" evidence="2">
    <location>
        <begin position="24"/>
        <end position="89"/>
    </location>
</feature>
<evidence type="ECO:0000313" key="3">
    <source>
        <dbReference type="EMBL" id="TDG23199.1"/>
    </source>
</evidence>
<dbReference type="AlphaFoldDB" id="A0A4R5M9B2"/>
<proteinExistence type="predicted"/>
<feature type="compositionally biased region" description="Low complexity" evidence="1">
    <location>
        <begin position="38"/>
        <end position="53"/>
    </location>
</feature>
<keyword evidence="4" id="KW-1185">Reference proteome</keyword>
<feature type="signal peptide" evidence="2">
    <location>
        <begin position="1"/>
        <end position="23"/>
    </location>
</feature>
<reference evidence="3 4" key="1">
    <citation type="submission" date="2019-03" db="EMBL/GenBank/DDBJ databases">
        <title>Paraburkholderia sp. 4M-K11, isolated from subtropical forest soil.</title>
        <authorList>
            <person name="Gao Z.-H."/>
            <person name="Qiu L.-H."/>
        </authorList>
    </citation>
    <scope>NUCLEOTIDE SEQUENCE [LARGE SCALE GENOMIC DNA]</scope>
    <source>
        <strain evidence="3 4">4M-K11</strain>
    </source>
</reference>